<dbReference type="Gene3D" id="2.40.50.140">
    <property type="entry name" value="Nucleic acid-binding proteins"/>
    <property type="match status" value="1"/>
</dbReference>
<dbReference type="Pfam" id="PF14520">
    <property type="entry name" value="HHH_5"/>
    <property type="match status" value="1"/>
</dbReference>
<accession>A0A284VRF0</accession>
<dbReference type="Pfam" id="PF07499">
    <property type="entry name" value="RuvA_C"/>
    <property type="match status" value="1"/>
</dbReference>
<dbReference type="InterPro" id="IPR000085">
    <property type="entry name" value="RuvA"/>
</dbReference>
<name>A0A284VRF0_9EURY</name>
<reference evidence="8" key="1">
    <citation type="submission" date="2017-06" db="EMBL/GenBank/DDBJ databases">
        <authorList>
            <person name="Cremers G."/>
        </authorList>
    </citation>
    <scope>NUCLEOTIDE SEQUENCE [LARGE SCALE GENOMIC DNA]</scope>
</reference>
<dbReference type="InterPro" id="IPR036267">
    <property type="entry name" value="RuvA_C_sf"/>
</dbReference>
<keyword evidence="1" id="KW-0963">Cytoplasm</keyword>
<dbReference type="Proteomes" id="UP000218615">
    <property type="component" value="Unassembled WGS sequence"/>
</dbReference>
<dbReference type="GO" id="GO:0003677">
    <property type="term" value="F:DNA binding"/>
    <property type="evidence" value="ECO:0007669"/>
    <property type="project" value="UniProtKB-KW"/>
</dbReference>
<dbReference type="InterPro" id="IPR012340">
    <property type="entry name" value="NA-bd_OB-fold"/>
</dbReference>
<evidence type="ECO:0000313" key="8">
    <source>
        <dbReference type="Proteomes" id="UP000218615"/>
    </source>
</evidence>
<dbReference type="EMBL" id="FZMP01000196">
    <property type="protein sequence ID" value="SNQ61788.1"/>
    <property type="molecule type" value="Genomic_DNA"/>
</dbReference>
<dbReference type="OrthoDB" id="146701at2157"/>
<feature type="domain" description="DNA helicase Holliday junction RuvA type" evidence="5">
    <location>
        <begin position="1"/>
        <end position="62"/>
    </location>
</feature>
<dbReference type="Pfam" id="PF01330">
    <property type="entry name" value="RuvA_N"/>
    <property type="match status" value="1"/>
</dbReference>
<dbReference type="InterPro" id="IPR013849">
    <property type="entry name" value="DNA_helicase_Holl-junc_RuvA_I"/>
</dbReference>
<dbReference type="InterPro" id="IPR011114">
    <property type="entry name" value="RuvA_C"/>
</dbReference>
<gene>
    <name evidence="7" type="primary">ruvA</name>
    <name evidence="7" type="ORF">MNV_50047</name>
</gene>
<keyword evidence="4" id="KW-0234">DNA repair</keyword>
<dbReference type="GO" id="GO:0006281">
    <property type="term" value="P:DNA repair"/>
    <property type="evidence" value="ECO:0007669"/>
    <property type="project" value="UniProtKB-KW"/>
</dbReference>
<dbReference type="AlphaFoldDB" id="A0A284VRF0"/>
<evidence type="ECO:0000256" key="1">
    <source>
        <dbReference type="ARBA" id="ARBA00022490"/>
    </source>
</evidence>
<dbReference type="STRING" id="1392998.ANME2D_00595"/>
<dbReference type="Gene3D" id="1.10.8.10">
    <property type="entry name" value="DNA helicase RuvA subunit, C-terminal domain"/>
    <property type="match status" value="1"/>
</dbReference>
<dbReference type="SUPFAM" id="SSF46929">
    <property type="entry name" value="DNA helicase RuvA subunit, C-terminal domain"/>
    <property type="match status" value="1"/>
</dbReference>
<sequence length="195" mass="21282">MISHIYGEIAHRGESFVVIDVGGIGYQVNVTQPALAELGDRKEKVKLYTHLQVREDALMLYGFTSPSELEMFKLLISVTRVGPQIALNILSQIRIEELAAAIINEDEKVLTRISGVGPKNAKRLILELRDKMKKKMEGVVLAGVSSANYDAVSALVSLGFTQREAKEAVDAVAAGLKEPTVQALVKAALARLKER</sequence>
<keyword evidence="3" id="KW-0238">DNA-binding</keyword>
<dbReference type="NCBIfam" id="TIGR00084">
    <property type="entry name" value="ruvA"/>
    <property type="match status" value="1"/>
</dbReference>
<keyword evidence="2" id="KW-0227">DNA damage</keyword>
<dbReference type="GO" id="GO:0009378">
    <property type="term" value="F:four-way junction helicase activity"/>
    <property type="evidence" value="ECO:0007669"/>
    <property type="project" value="InterPro"/>
</dbReference>
<evidence type="ECO:0000256" key="2">
    <source>
        <dbReference type="ARBA" id="ARBA00022763"/>
    </source>
</evidence>
<dbReference type="InterPro" id="IPR010994">
    <property type="entry name" value="RuvA_2-like"/>
</dbReference>
<organism evidence="7 8">
    <name type="scientific">Candidatus Methanoperedens nitratireducens</name>
    <dbReference type="NCBI Taxonomy" id="1392998"/>
    <lineage>
        <taxon>Archaea</taxon>
        <taxon>Methanobacteriati</taxon>
        <taxon>Methanobacteriota</taxon>
        <taxon>Stenosarchaea group</taxon>
        <taxon>Methanomicrobia</taxon>
        <taxon>Methanosarcinales</taxon>
        <taxon>ANME-2 cluster</taxon>
        <taxon>Candidatus Methanoperedentaceae</taxon>
        <taxon>Candidatus Methanoperedens</taxon>
    </lineage>
</organism>
<dbReference type="HAMAP" id="MF_00031">
    <property type="entry name" value="DNA_HJ_migration_RuvA"/>
    <property type="match status" value="1"/>
</dbReference>
<keyword evidence="7" id="KW-0547">Nucleotide-binding</keyword>
<protein>
    <submittedName>
        <fullName evidence="7">Holliday junction DNA helicase RuvA</fullName>
    </submittedName>
</protein>
<keyword evidence="7" id="KW-0347">Helicase</keyword>
<evidence type="ECO:0000259" key="5">
    <source>
        <dbReference type="Pfam" id="PF01330"/>
    </source>
</evidence>
<dbReference type="GO" id="GO:0005524">
    <property type="term" value="F:ATP binding"/>
    <property type="evidence" value="ECO:0007669"/>
    <property type="project" value="InterPro"/>
</dbReference>
<dbReference type="GO" id="GO:0006310">
    <property type="term" value="P:DNA recombination"/>
    <property type="evidence" value="ECO:0007669"/>
    <property type="project" value="InterPro"/>
</dbReference>
<keyword evidence="8" id="KW-1185">Reference proteome</keyword>
<dbReference type="SUPFAM" id="SSF50249">
    <property type="entry name" value="Nucleic acid-binding proteins"/>
    <property type="match status" value="1"/>
</dbReference>
<dbReference type="GO" id="GO:0009379">
    <property type="term" value="C:Holliday junction helicase complex"/>
    <property type="evidence" value="ECO:0007669"/>
    <property type="project" value="InterPro"/>
</dbReference>
<evidence type="ECO:0000256" key="4">
    <source>
        <dbReference type="ARBA" id="ARBA00023204"/>
    </source>
</evidence>
<proteinExistence type="inferred from homology"/>
<dbReference type="Gene3D" id="1.10.150.20">
    <property type="entry name" value="5' to 3' exonuclease, C-terminal subdomain"/>
    <property type="match status" value="1"/>
</dbReference>
<evidence type="ECO:0000256" key="3">
    <source>
        <dbReference type="ARBA" id="ARBA00023125"/>
    </source>
</evidence>
<evidence type="ECO:0000313" key="7">
    <source>
        <dbReference type="EMBL" id="SNQ61788.1"/>
    </source>
</evidence>
<keyword evidence="7" id="KW-0378">Hydrolase</keyword>
<dbReference type="SUPFAM" id="SSF47781">
    <property type="entry name" value="RuvA domain 2-like"/>
    <property type="match status" value="1"/>
</dbReference>
<keyword evidence="7" id="KW-0067">ATP-binding</keyword>
<evidence type="ECO:0000259" key="6">
    <source>
        <dbReference type="Pfam" id="PF07499"/>
    </source>
</evidence>
<feature type="domain" description="Holliday junction DNA helicase RuvA C-terminal" evidence="6">
    <location>
        <begin position="147"/>
        <end position="192"/>
    </location>
</feature>
<dbReference type="CDD" id="cd14332">
    <property type="entry name" value="UBA_RuvA_C"/>
    <property type="match status" value="1"/>
</dbReference>
<dbReference type="RefSeq" id="WP_096206429.1">
    <property type="nucleotide sequence ID" value="NZ_FZMP01000196.1"/>
</dbReference>